<sequence>MKIKILFQPRGKWVTARSGDNLLQTALKNRIPIRHRCGGNGSCTTCKVMILSKDALISDPSTSEIRLVGEEALCSGYRLACQTRIYGNTEVSIPEEKWKAVVKEKIQQQGGNHEKKENEKD</sequence>
<evidence type="ECO:0000256" key="1">
    <source>
        <dbReference type="ARBA" id="ARBA00010914"/>
    </source>
</evidence>
<comment type="similarity">
    <text evidence="1">Belongs to the adrenodoxin/putidaredoxin family.</text>
</comment>
<evidence type="ECO:0000256" key="5">
    <source>
        <dbReference type="ARBA" id="ARBA00023014"/>
    </source>
</evidence>
<keyword evidence="5" id="KW-0411">Iron-sulfur</keyword>
<accession>A0ABS4GT82</accession>
<reference evidence="8 9" key="1">
    <citation type="submission" date="2021-03" db="EMBL/GenBank/DDBJ databases">
        <title>Genomic Encyclopedia of Type Strains, Phase IV (KMG-IV): sequencing the most valuable type-strain genomes for metagenomic binning, comparative biology and taxonomic classification.</title>
        <authorList>
            <person name="Goeker M."/>
        </authorList>
    </citation>
    <scope>NUCLEOTIDE SEQUENCE [LARGE SCALE GENOMIC DNA]</scope>
    <source>
        <strain evidence="8 9">DSM 24738</strain>
    </source>
</reference>
<keyword evidence="2" id="KW-0001">2Fe-2S</keyword>
<gene>
    <name evidence="8" type="ORF">J2Z37_003477</name>
</gene>
<name>A0ABS4GT82_9BACL</name>
<dbReference type="PANTHER" id="PTHR23426">
    <property type="entry name" value="FERREDOXIN/ADRENODOXIN"/>
    <property type="match status" value="1"/>
</dbReference>
<dbReference type="EMBL" id="JAGGKT010000011">
    <property type="protein sequence ID" value="MBP1933464.1"/>
    <property type="molecule type" value="Genomic_DNA"/>
</dbReference>
<dbReference type="InterPro" id="IPR036010">
    <property type="entry name" value="2Fe-2S_ferredoxin-like_sf"/>
</dbReference>
<evidence type="ECO:0000256" key="6">
    <source>
        <dbReference type="ARBA" id="ARBA00034078"/>
    </source>
</evidence>
<comment type="cofactor">
    <cofactor evidence="6">
        <name>[2Fe-2S] cluster</name>
        <dbReference type="ChEBI" id="CHEBI:190135"/>
    </cofactor>
</comment>
<dbReference type="Proteomes" id="UP001519343">
    <property type="component" value="Unassembled WGS sequence"/>
</dbReference>
<evidence type="ECO:0000259" key="7">
    <source>
        <dbReference type="PROSITE" id="PS51085"/>
    </source>
</evidence>
<protein>
    <submittedName>
        <fullName evidence="8">2Fe-2S ferredoxin</fullName>
    </submittedName>
</protein>
<evidence type="ECO:0000256" key="2">
    <source>
        <dbReference type="ARBA" id="ARBA00022714"/>
    </source>
</evidence>
<dbReference type="PROSITE" id="PS51085">
    <property type="entry name" value="2FE2S_FER_2"/>
    <property type="match status" value="1"/>
</dbReference>
<dbReference type="RefSeq" id="WP_209811477.1">
    <property type="nucleotide sequence ID" value="NZ_JAGGKT010000011.1"/>
</dbReference>
<evidence type="ECO:0000256" key="4">
    <source>
        <dbReference type="ARBA" id="ARBA00023004"/>
    </source>
</evidence>
<evidence type="ECO:0000256" key="3">
    <source>
        <dbReference type="ARBA" id="ARBA00022723"/>
    </source>
</evidence>
<evidence type="ECO:0000313" key="9">
    <source>
        <dbReference type="Proteomes" id="UP001519343"/>
    </source>
</evidence>
<keyword evidence="4" id="KW-0408">Iron</keyword>
<comment type="caution">
    <text evidence="8">The sequence shown here is derived from an EMBL/GenBank/DDBJ whole genome shotgun (WGS) entry which is preliminary data.</text>
</comment>
<dbReference type="CDD" id="cd00207">
    <property type="entry name" value="fer2"/>
    <property type="match status" value="1"/>
</dbReference>
<feature type="domain" description="2Fe-2S ferredoxin-type" evidence="7">
    <location>
        <begin position="1"/>
        <end position="97"/>
    </location>
</feature>
<dbReference type="Pfam" id="PF00111">
    <property type="entry name" value="Fer2"/>
    <property type="match status" value="1"/>
</dbReference>
<dbReference type="SUPFAM" id="SSF54292">
    <property type="entry name" value="2Fe-2S ferredoxin-like"/>
    <property type="match status" value="1"/>
</dbReference>
<keyword evidence="3" id="KW-0479">Metal-binding</keyword>
<dbReference type="InterPro" id="IPR001041">
    <property type="entry name" value="2Fe-2S_ferredoxin-type"/>
</dbReference>
<dbReference type="Gene3D" id="3.10.20.30">
    <property type="match status" value="1"/>
</dbReference>
<dbReference type="PANTHER" id="PTHR23426:SF65">
    <property type="entry name" value="FERREDOXIN-2, MITOCHONDRIAL"/>
    <property type="match status" value="1"/>
</dbReference>
<organism evidence="8 9">
    <name type="scientific">Ammoniphilus resinae</name>
    <dbReference type="NCBI Taxonomy" id="861532"/>
    <lineage>
        <taxon>Bacteria</taxon>
        <taxon>Bacillati</taxon>
        <taxon>Bacillota</taxon>
        <taxon>Bacilli</taxon>
        <taxon>Bacillales</taxon>
        <taxon>Paenibacillaceae</taxon>
        <taxon>Aneurinibacillus group</taxon>
        <taxon>Ammoniphilus</taxon>
    </lineage>
</organism>
<dbReference type="InterPro" id="IPR001055">
    <property type="entry name" value="Adrenodoxin-like"/>
</dbReference>
<proteinExistence type="inferred from homology"/>
<dbReference type="InterPro" id="IPR012675">
    <property type="entry name" value="Beta-grasp_dom_sf"/>
</dbReference>
<keyword evidence="9" id="KW-1185">Reference proteome</keyword>
<evidence type="ECO:0000313" key="8">
    <source>
        <dbReference type="EMBL" id="MBP1933464.1"/>
    </source>
</evidence>